<evidence type="ECO:0000313" key="3">
    <source>
        <dbReference type="Proteomes" id="UP000799092"/>
    </source>
</evidence>
<dbReference type="InterPro" id="IPR024775">
    <property type="entry name" value="DinB-like"/>
</dbReference>
<dbReference type="EMBL" id="WJNG01000013">
    <property type="protein sequence ID" value="MRH44075.1"/>
    <property type="molecule type" value="Genomic_DNA"/>
</dbReference>
<dbReference type="Pfam" id="PF12867">
    <property type="entry name" value="DinB_2"/>
    <property type="match status" value="1"/>
</dbReference>
<gene>
    <name evidence="2" type="ORF">GH741_15635</name>
</gene>
<name>A0A6A8DEF8_9BACI</name>
<protein>
    <submittedName>
        <fullName evidence="2">DinB family protein</fullName>
    </submittedName>
</protein>
<dbReference type="OrthoDB" id="2964295at2"/>
<feature type="domain" description="DinB-like" evidence="1">
    <location>
        <begin position="7"/>
        <end position="143"/>
    </location>
</feature>
<dbReference type="RefSeq" id="WP_153737679.1">
    <property type="nucleotide sequence ID" value="NZ_WJNG01000013.1"/>
</dbReference>
<reference evidence="2" key="1">
    <citation type="submission" date="2019-11" db="EMBL/GenBank/DDBJ databases">
        <authorList>
            <person name="Li J."/>
        </authorList>
    </citation>
    <scope>NUCLEOTIDE SEQUENCE</scope>
    <source>
        <strain evidence="2">B6B</strain>
    </source>
</reference>
<dbReference type="Gene3D" id="1.20.120.450">
    <property type="entry name" value="dinb family like domain"/>
    <property type="match status" value="1"/>
</dbReference>
<evidence type="ECO:0000259" key="1">
    <source>
        <dbReference type="Pfam" id="PF12867"/>
    </source>
</evidence>
<keyword evidence="3" id="KW-1185">Reference proteome</keyword>
<organism evidence="2 3">
    <name type="scientific">Aquibacillus halophilus</name>
    <dbReference type="NCBI Taxonomy" id="930132"/>
    <lineage>
        <taxon>Bacteria</taxon>
        <taxon>Bacillati</taxon>
        <taxon>Bacillota</taxon>
        <taxon>Bacilli</taxon>
        <taxon>Bacillales</taxon>
        <taxon>Bacillaceae</taxon>
        <taxon>Aquibacillus</taxon>
    </lineage>
</organism>
<evidence type="ECO:0000313" key="2">
    <source>
        <dbReference type="EMBL" id="MRH44075.1"/>
    </source>
</evidence>
<comment type="caution">
    <text evidence="2">The sequence shown here is derived from an EMBL/GenBank/DDBJ whole genome shotgun (WGS) entry which is preliminary data.</text>
</comment>
<accession>A0A6A8DEF8</accession>
<dbReference type="InterPro" id="IPR034660">
    <property type="entry name" value="DinB/YfiT-like"/>
</dbReference>
<dbReference type="AlphaFoldDB" id="A0A6A8DEF8"/>
<sequence>MISSYKQFEQMIDEVNKLKNFPESKLIEPIAEGKWSTREIIGHIHLWDQLIILQVIPSIDGGKVPEFPSFNSFNLYAICLLEDYKTMEVLDSFISTRRELLEKIAEVDLENKFIIGEETDKVYTPESLIQMFVEHDRHHLKQIEEVLKA</sequence>
<proteinExistence type="predicted"/>
<dbReference type="SUPFAM" id="SSF109854">
    <property type="entry name" value="DinB/YfiT-like putative metalloenzymes"/>
    <property type="match status" value="1"/>
</dbReference>
<dbReference type="Proteomes" id="UP000799092">
    <property type="component" value="Unassembled WGS sequence"/>
</dbReference>